<dbReference type="PANTHER" id="PTHR42760:SF133">
    <property type="entry name" value="3-OXOACYL-[ACYL-CARRIER-PROTEIN] REDUCTASE"/>
    <property type="match status" value="1"/>
</dbReference>
<evidence type="ECO:0000313" key="5">
    <source>
        <dbReference type="Proteomes" id="UP000281647"/>
    </source>
</evidence>
<dbReference type="InterPro" id="IPR002347">
    <property type="entry name" value="SDR_fam"/>
</dbReference>
<comment type="similarity">
    <text evidence="1">Belongs to the short-chain dehydrogenases/reductases (SDR) family.</text>
</comment>
<feature type="domain" description="Ketoreductase" evidence="3">
    <location>
        <begin position="8"/>
        <end position="188"/>
    </location>
</feature>
<proteinExistence type="inferred from homology"/>
<dbReference type="FunFam" id="3.40.50.720:FF:000173">
    <property type="entry name" value="3-oxoacyl-[acyl-carrier protein] reductase"/>
    <property type="match status" value="1"/>
</dbReference>
<dbReference type="RefSeq" id="WP_128625447.1">
    <property type="nucleotide sequence ID" value="NZ_ML133513.1"/>
</dbReference>
<accession>A0A432V1J1</accession>
<dbReference type="Proteomes" id="UP000281647">
    <property type="component" value="Unassembled WGS sequence"/>
</dbReference>
<organism evidence="4 5">
    <name type="scientific">Borborobacter arsenicus</name>
    <dbReference type="NCBI Taxonomy" id="1851146"/>
    <lineage>
        <taxon>Bacteria</taxon>
        <taxon>Pseudomonadati</taxon>
        <taxon>Pseudomonadota</taxon>
        <taxon>Alphaproteobacteria</taxon>
        <taxon>Hyphomicrobiales</taxon>
        <taxon>Phyllobacteriaceae</taxon>
        <taxon>Borborobacter</taxon>
    </lineage>
</organism>
<dbReference type="SUPFAM" id="SSF51735">
    <property type="entry name" value="NAD(P)-binding Rossmann-fold domains"/>
    <property type="match status" value="1"/>
</dbReference>
<gene>
    <name evidence="4" type="ORF">EET67_20355</name>
</gene>
<name>A0A432V1J1_9HYPH</name>
<dbReference type="PRINTS" id="PR00081">
    <property type="entry name" value="GDHRDH"/>
</dbReference>
<dbReference type="PANTHER" id="PTHR42760">
    <property type="entry name" value="SHORT-CHAIN DEHYDROGENASES/REDUCTASES FAMILY MEMBER"/>
    <property type="match status" value="1"/>
</dbReference>
<dbReference type="Pfam" id="PF13561">
    <property type="entry name" value="adh_short_C2"/>
    <property type="match status" value="1"/>
</dbReference>
<dbReference type="PRINTS" id="PR00080">
    <property type="entry name" value="SDRFAMILY"/>
</dbReference>
<dbReference type="SMART" id="SM00822">
    <property type="entry name" value="PKS_KR"/>
    <property type="match status" value="1"/>
</dbReference>
<dbReference type="InterPro" id="IPR036291">
    <property type="entry name" value="NAD(P)-bd_dom_sf"/>
</dbReference>
<dbReference type="AlphaFoldDB" id="A0A432V1J1"/>
<dbReference type="Gene3D" id="3.40.50.720">
    <property type="entry name" value="NAD(P)-binding Rossmann-like Domain"/>
    <property type="match status" value="1"/>
</dbReference>
<evidence type="ECO:0000313" key="4">
    <source>
        <dbReference type="EMBL" id="RUM96021.1"/>
    </source>
</evidence>
<evidence type="ECO:0000256" key="2">
    <source>
        <dbReference type="ARBA" id="ARBA00023002"/>
    </source>
</evidence>
<comment type="caution">
    <text evidence="4">The sequence shown here is derived from an EMBL/GenBank/DDBJ whole genome shotgun (WGS) entry which is preliminary data.</text>
</comment>
<protein>
    <submittedName>
        <fullName evidence="4">SDR family oxidoreductase</fullName>
    </submittedName>
</protein>
<dbReference type="GO" id="GO:0016616">
    <property type="term" value="F:oxidoreductase activity, acting on the CH-OH group of donors, NAD or NADP as acceptor"/>
    <property type="evidence" value="ECO:0007669"/>
    <property type="project" value="TreeGrafter"/>
</dbReference>
<dbReference type="InterPro" id="IPR020904">
    <property type="entry name" value="Sc_DH/Rdtase_CS"/>
</dbReference>
<keyword evidence="2" id="KW-0560">Oxidoreductase</keyword>
<dbReference type="PROSITE" id="PS00061">
    <property type="entry name" value="ADH_SHORT"/>
    <property type="match status" value="1"/>
</dbReference>
<reference evidence="4 5" key="1">
    <citation type="submission" date="2018-11" db="EMBL/GenBank/DDBJ databases">
        <title>Pseudaminobacter arsenicus sp. nov., an arsenic-resistant bacterium isolated from arsenic-rich aquifers.</title>
        <authorList>
            <person name="Mu Y."/>
        </authorList>
    </citation>
    <scope>NUCLEOTIDE SEQUENCE [LARGE SCALE GENOMIC DNA]</scope>
    <source>
        <strain evidence="4 5">CB3</strain>
    </source>
</reference>
<evidence type="ECO:0000256" key="1">
    <source>
        <dbReference type="ARBA" id="ARBA00006484"/>
    </source>
</evidence>
<dbReference type="InterPro" id="IPR057326">
    <property type="entry name" value="KR_dom"/>
</dbReference>
<evidence type="ECO:0000259" key="3">
    <source>
        <dbReference type="SMART" id="SM00822"/>
    </source>
</evidence>
<dbReference type="EMBL" id="RKST01000026">
    <property type="protein sequence ID" value="RUM96021.1"/>
    <property type="molecule type" value="Genomic_DNA"/>
</dbReference>
<sequence>MMFDFTGRTLVLTGANGGIGRAVADVFSGAGANLVLADLDGPALDGFAATLEKGAARIATKAMDVSQPEDAEALIRLACERFGAIDYLIPSAGIYLAEPFAAMTGQQWRRTLSINLDGVFYLCNRAVPHLSATSAIVNLTSVAAHRGAVTNAHYAASKGALGALTRSLARELAPRTRVNAVAPGVIETPMTVSLVEERGTETLANTPLGRLGKPSEIAAVIAFLCSPAASFVTGETIHVNGGLYMA</sequence>
<keyword evidence="5" id="KW-1185">Reference proteome</keyword>
<dbReference type="OrthoDB" id="9792355at2"/>